<proteinExistence type="inferred from homology"/>
<dbReference type="EMBL" id="VULQ01000004">
    <property type="protein sequence ID" value="MSS77617.1"/>
    <property type="molecule type" value="Genomic_DNA"/>
</dbReference>
<feature type="transmembrane region" description="Helical" evidence="13">
    <location>
        <begin position="12"/>
        <end position="36"/>
    </location>
</feature>
<dbReference type="RefSeq" id="WP_154539932.1">
    <property type="nucleotide sequence ID" value="NZ_VULQ01000004.1"/>
</dbReference>
<feature type="transmembrane region" description="Helical" evidence="13">
    <location>
        <begin position="276"/>
        <end position="299"/>
    </location>
</feature>
<evidence type="ECO:0000256" key="10">
    <source>
        <dbReference type="ARBA" id="ARBA00023065"/>
    </source>
</evidence>
<comment type="subcellular location">
    <subcellularLocation>
        <location evidence="2">Cell membrane</location>
        <topology evidence="2">Multi-pass membrane protein</topology>
    </subcellularLocation>
</comment>
<keyword evidence="11 13" id="KW-0472">Membrane</keyword>
<dbReference type="AlphaFoldDB" id="A0A6N7VUW0"/>
<dbReference type="GO" id="GO:0015297">
    <property type="term" value="F:antiporter activity"/>
    <property type="evidence" value="ECO:0007669"/>
    <property type="project" value="UniProtKB-KW"/>
</dbReference>
<evidence type="ECO:0000313" key="14">
    <source>
        <dbReference type="EMBL" id="MSS77617.1"/>
    </source>
</evidence>
<dbReference type="InterPro" id="IPR002528">
    <property type="entry name" value="MATE_fam"/>
</dbReference>
<keyword evidence="15" id="KW-1185">Reference proteome</keyword>
<dbReference type="CDD" id="cd13138">
    <property type="entry name" value="MATE_yoeA_like"/>
    <property type="match status" value="1"/>
</dbReference>
<feature type="transmembrane region" description="Helical" evidence="13">
    <location>
        <begin position="90"/>
        <end position="112"/>
    </location>
</feature>
<feature type="transmembrane region" description="Helical" evidence="13">
    <location>
        <begin position="311"/>
        <end position="333"/>
    </location>
</feature>
<evidence type="ECO:0000256" key="7">
    <source>
        <dbReference type="ARBA" id="ARBA00022475"/>
    </source>
</evidence>
<feature type="transmembrane region" description="Helical" evidence="13">
    <location>
        <begin position="353"/>
        <end position="376"/>
    </location>
</feature>
<feature type="transmembrane region" description="Helical" evidence="13">
    <location>
        <begin position="56"/>
        <end position="78"/>
    </location>
</feature>
<evidence type="ECO:0000256" key="8">
    <source>
        <dbReference type="ARBA" id="ARBA00022692"/>
    </source>
</evidence>
<feature type="transmembrane region" description="Helical" evidence="13">
    <location>
        <begin position="246"/>
        <end position="264"/>
    </location>
</feature>
<dbReference type="Pfam" id="PF01554">
    <property type="entry name" value="MatE"/>
    <property type="match status" value="2"/>
</dbReference>
<name>A0A6N7VUW0_9FIRM</name>
<feature type="transmembrane region" description="Helical" evidence="13">
    <location>
        <begin position="418"/>
        <end position="435"/>
    </location>
</feature>
<dbReference type="GO" id="GO:0006811">
    <property type="term" value="P:monoatomic ion transport"/>
    <property type="evidence" value="ECO:0007669"/>
    <property type="project" value="UniProtKB-KW"/>
</dbReference>
<comment type="function">
    <text evidence="1">Multidrug efflux pump.</text>
</comment>
<feature type="transmembrane region" description="Helical" evidence="13">
    <location>
        <begin position="132"/>
        <end position="153"/>
    </location>
</feature>
<dbReference type="NCBIfam" id="TIGR00797">
    <property type="entry name" value="matE"/>
    <property type="match status" value="1"/>
</dbReference>
<comment type="similarity">
    <text evidence="3">Belongs to the multi antimicrobial extrusion (MATE) (TC 2.A.66.1) family.</text>
</comment>
<evidence type="ECO:0000256" key="1">
    <source>
        <dbReference type="ARBA" id="ARBA00003408"/>
    </source>
</evidence>
<dbReference type="GO" id="GO:0042910">
    <property type="term" value="F:xenobiotic transmembrane transporter activity"/>
    <property type="evidence" value="ECO:0007669"/>
    <property type="project" value="InterPro"/>
</dbReference>
<dbReference type="InterPro" id="IPR048279">
    <property type="entry name" value="MdtK-like"/>
</dbReference>
<dbReference type="InterPro" id="IPR050222">
    <property type="entry name" value="MATE_MdtK"/>
</dbReference>
<dbReference type="Proteomes" id="UP000441925">
    <property type="component" value="Unassembled WGS sequence"/>
</dbReference>
<evidence type="ECO:0000256" key="13">
    <source>
        <dbReference type="SAM" id="Phobius"/>
    </source>
</evidence>
<dbReference type="GO" id="GO:0005886">
    <property type="term" value="C:plasma membrane"/>
    <property type="evidence" value="ECO:0007669"/>
    <property type="project" value="UniProtKB-SubCell"/>
</dbReference>
<organism evidence="14 15">
    <name type="scientific">Anaerococcus porci</name>
    <dbReference type="NCBI Taxonomy" id="2652269"/>
    <lineage>
        <taxon>Bacteria</taxon>
        <taxon>Bacillati</taxon>
        <taxon>Bacillota</taxon>
        <taxon>Tissierellia</taxon>
        <taxon>Tissierellales</taxon>
        <taxon>Peptoniphilaceae</taxon>
        <taxon>Anaerococcus</taxon>
    </lineage>
</organism>
<evidence type="ECO:0000313" key="15">
    <source>
        <dbReference type="Proteomes" id="UP000441925"/>
    </source>
</evidence>
<evidence type="ECO:0000256" key="11">
    <source>
        <dbReference type="ARBA" id="ARBA00023136"/>
    </source>
</evidence>
<dbReference type="PANTHER" id="PTHR43298">
    <property type="entry name" value="MULTIDRUG RESISTANCE PROTEIN NORM-RELATED"/>
    <property type="match status" value="1"/>
</dbReference>
<comment type="caution">
    <text evidence="14">The sequence shown here is derived from an EMBL/GenBank/DDBJ whole genome shotgun (WGS) entry which is preliminary data.</text>
</comment>
<feature type="transmembrane region" description="Helical" evidence="13">
    <location>
        <begin position="388"/>
        <end position="406"/>
    </location>
</feature>
<keyword evidence="7" id="KW-1003">Cell membrane</keyword>
<evidence type="ECO:0000256" key="6">
    <source>
        <dbReference type="ARBA" id="ARBA00022449"/>
    </source>
</evidence>
<evidence type="ECO:0000256" key="5">
    <source>
        <dbReference type="ARBA" id="ARBA00022448"/>
    </source>
</evidence>
<evidence type="ECO:0000256" key="4">
    <source>
        <dbReference type="ARBA" id="ARBA00020268"/>
    </source>
</evidence>
<keyword evidence="6" id="KW-0050">Antiport</keyword>
<evidence type="ECO:0000256" key="12">
    <source>
        <dbReference type="ARBA" id="ARBA00031636"/>
    </source>
</evidence>
<dbReference type="PANTHER" id="PTHR43298:SF2">
    <property type="entry name" value="FMN_FAD EXPORTER YEEO-RELATED"/>
    <property type="match status" value="1"/>
</dbReference>
<protein>
    <recommendedName>
        <fullName evidence="4">Probable multidrug resistance protein NorM</fullName>
    </recommendedName>
    <alternativeName>
        <fullName evidence="12">Multidrug-efflux transporter</fullName>
    </alternativeName>
</protein>
<reference evidence="14 15" key="1">
    <citation type="submission" date="2019-08" db="EMBL/GenBank/DDBJ databases">
        <title>In-depth cultivation of the pig gut microbiome towards novel bacterial diversity and tailored functional studies.</title>
        <authorList>
            <person name="Wylensek D."/>
            <person name="Hitch T.C.A."/>
            <person name="Clavel T."/>
        </authorList>
    </citation>
    <scope>NUCLEOTIDE SEQUENCE [LARGE SCALE GENOMIC DNA]</scope>
    <source>
        <strain evidence="14 15">WCA-380-WT-2B</strain>
    </source>
</reference>
<keyword evidence="8 13" id="KW-0812">Transmembrane</keyword>
<evidence type="ECO:0000256" key="2">
    <source>
        <dbReference type="ARBA" id="ARBA00004651"/>
    </source>
</evidence>
<feature type="transmembrane region" description="Helical" evidence="13">
    <location>
        <begin position="165"/>
        <end position="185"/>
    </location>
</feature>
<gene>
    <name evidence="14" type="ORF">FYJ26_04210</name>
</gene>
<keyword evidence="10" id="KW-0406">Ion transport</keyword>
<accession>A0A6N7VUW0</accession>
<dbReference type="PIRSF" id="PIRSF006603">
    <property type="entry name" value="DinF"/>
    <property type="match status" value="1"/>
</dbReference>
<evidence type="ECO:0000256" key="3">
    <source>
        <dbReference type="ARBA" id="ARBA00010199"/>
    </source>
</evidence>
<feature type="transmembrane region" description="Helical" evidence="13">
    <location>
        <begin position="191"/>
        <end position="212"/>
    </location>
</feature>
<sequence length="459" mass="50692">MNYKRKDILKKMALFSIPYLISILMQALYGMADLFIVGQFNGVESITGVSIGSQVMHMITVMIIGLAMGTTVLIGKAVGSGRKDEEAKIIANTVNIFFIFSIIITIILLYFLKSIVYLMSTPKDAISETIHYLRVCFLGIPFIVFYNVISSIFRGKGDSKTPMYFVAIACVSNIILDLILIGVLGMGAMGAALGTVLSQAVSVIVSLLFMMIKDMGIKVKKSDFIINNRIIKELLKTGVPISLQDGFIQISFLLIALFANLRGIEDAAAVGIVEKIIGILFLVPSTMLSTVSALSAQYLGGKRIIHARKTLKYAILLCFSFCMISFLLMQFVAEDIVGLFTSDKMVIIKGGQYMRGYAFDCVLAGIHFCFSGYFFACKKSSISFFHNCVSIICARIPISYFASIYFKDTLFPMGLAPAVGSLISVIICLIAYKFIKKDEDKLIKKELLKEKIYGKKRLI</sequence>
<keyword evidence="9 13" id="KW-1133">Transmembrane helix</keyword>
<keyword evidence="5" id="KW-0813">Transport</keyword>
<evidence type="ECO:0000256" key="9">
    <source>
        <dbReference type="ARBA" id="ARBA00022989"/>
    </source>
</evidence>